<organism evidence="1 2">
    <name type="scientific">Prunus armeniaca</name>
    <name type="common">Apricot</name>
    <name type="synonym">Armeniaca vulgaris</name>
    <dbReference type="NCBI Taxonomy" id="36596"/>
    <lineage>
        <taxon>Eukaryota</taxon>
        <taxon>Viridiplantae</taxon>
        <taxon>Streptophyta</taxon>
        <taxon>Embryophyta</taxon>
        <taxon>Tracheophyta</taxon>
        <taxon>Spermatophyta</taxon>
        <taxon>Magnoliopsida</taxon>
        <taxon>eudicotyledons</taxon>
        <taxon>Gunneridae</taxon>
        <taxon>Pentapetalae</taxon>
        <taxon>rosids</taxon>
        <taxon>fabids</taxon>
        <taxon>Rosales</taxon>
        <taxon>Rosaceae</taxon>
        <taxon>Amygdaloideae</taxon>
        <taxon>Amygdaleae</taxon>
        <taxon>Prunus</taxon>
    </lineage>
</organism>
<reference evidence="1 2" key="1">
    <citation type="submission" date="2020-05" db="EMBL/GenBank/DDBJ databases">
        <authorList>
            <person name="Campoy J."/>
            <person name="Schneeberger K."/>
            <person name="Spophaly S."/>
        </authorList>
    </citation>
    <scope>NUCLEOTIDE SEQUENCE [LARGE SCALE GENOMIC DNA]</scope>
    <source>
        <strain evidence="1">PruArmRojPasFocal</strain>
    </source>
</reference>
<name>A0A6J5VU48_PRUAR</name>
<protein>
    <submittedName>
        <fullName evidence="1">Uncharacterized protein</fullName>
    </submittedName>
</protein>
<evidence type="ECO:0000313" key="1">
    <source>
        <dbReference type="EMBL" id="CAB4289398.1"/>
    </source>
</evidence>
<dbReference type="AlphaFoldDB" id="A0A6J5VU48"/>
<dbReference type="Proteomes" id="UP000507222">
    <property type="component" value="Unassembled WGS sequence"/>
</dbReference>
<sequence length="61" mass="6649">MRESGLALEVLGSKCPRLKVLKLGQFHGICFAIRYELDGIVLCSGLESLLIKNSADLTDRG</sequence>
<dbReference type="EMBL" id="CAEKDK010000008">
    <property type="protein sequence ID" value="CAB4289398.1"/>
    <property type="molecule type" value="Genomic_DNA"/>
</dbReference>
<proteinExistence type="predicted"/>
<accession>A0A6J5VU48</accession>
<gene>
    <name evidence="1" type="ORF">CURHAP_LOCUS48057</name>
</gene>
<evidence type="ECO:0000313" key="2">
    <source>
        <dbReference type="Proteomes" id="UP000507222"/>
    </source>
</evidence>